<dbReference type="Proteomes" id="UP000274350">
    <property type="component" value="Chromosome"/>
</dbReference>
<reference evidence="1 2" key="1">
    <citation type="journal article" date="2019" name="Int. J. Syst. Evol. Microbiol.">
        <title>Undibacterium piscinae sp. nov., isolated from Korean shiner intestine.</title>
        <authorList>
            <person name="Lee S.Y."/>
            <person name="Kang W."/>
            <person name="Kim P.S."/>
            <person name="Kim H.S."/>
            <person name="Sung H."/>
            <person name="Shin N.R."/>
            <person name="Whon T.W."/>
            <person name="Yun J.H."/>
            <person name="Lee J.Y."/>
            <person name="Lee J.Y."/>
            <person name="Jung M.J."/>
            <person name="Jeong Y.S."/>
            <person name="Tak E.J."/>
            <person name="Han J.E."/>
            <person name="Hyun D.W."/>
            <person name="Kang M.S."/>
            <person name="Lee K.E."/>
            <person name="Lee B.H."/>
            <person name="Bae J.W."/>
        </authorList>
    </citation>
    <scope>NUCLEOTIDE SEQUENCE [LARGE SCALE GENOMIC DNA]</scope>
    <source>
        <strain evidence="1 2">S11R28</strain>
    </source>
</reference>
<sequence>MNTYPRRLARLTGGMAIAGLMVTTLLATLPALAHHNAPAVADKAAAPYSGNAFAPDGALWSLQLNAQGHLSLRISRDDGRNWLPERVLDTGSDHIKTSGESPPKIAFGPNGIVIIIYAQPLAKKFTGEIRMLRSTDGGAHFAAPVTLHQDRQVISHSYAALSFDAQGALHTVWIDSRDKAAVTAANEAATKTGQPRLDYRGVSLYRNVSLDGGASFGPDTKLSDYSCECCRIALSPTADGQIATMWRHLTLPNIRDHAFTVLSAATAATPLPEPVRASFDNWAIDGCPHHGPALTTSAAGGYHAVWFGDRAGVAQVRYGKLDQAGNPVGTVQVLPDAKAEHADILSNGSKLAIVWRSYDGTKMNLKAWISDDDGQHFKLREIASSKFESDYPRLLSKGGKIFVIWNTTGKPHVEVL</sequence>
<dbReference type="SUPFAM" id="SSF50939">
    <property type="entry name" value="Sialidases"/>
    <property type="match status" value="1"/>
</dbReference>
<protein>
    <recommendedName>
        <fullName evidence="3">Exo-alpha-sialidase</fullName>
    </recommendedName>
</protein>
<organism evidence="1 2">
    <name type="scientific">Undibacterium piscinae</name>
    <dbReference type="NCBI Taxonomy" id="2495591"/>
    <lineage>
        <taxon>Bacteria</taxon>
        <taxon>Pseudomonadati</taxon>
        <taxon>Pseudomonadota</taxon>
        <taxon>Betaproteobacteria</taxon>
        <taxon>Burkholderiales</taxon>
        <taxon>Oxalobacteraceae</taxon>
        <taxon>Undibacterium</taxon>
    </lineage>
</organism>
<dbReference type="KEGG" id="upi:EJG51_013855"/>
<dbReference type="AlphaFoldDB" id="A0A6M4A9R4"/>
<keyword evidence="2" id="KW-1185">Reference proteome</keyword>
<gene>
    <name evidence="1" type="ORF">EJG51_013855</name>
</gene>
<name>A0A6M4A9R4_9BURK</name>
<evidence type="ECO:0008006" key="3">
    <source>
        <dbReference type="Google" id="ProtNLM"/>
    </source>
</evidence>
<evidence type="ECO:0000313" key="2">
    <source>
        <dbReference type="Proteomes" id="UP000274350"/>
    </source>
</evidence>
<dbReference type="EMBL" id="CP051152">
    <property type="protein sequence ID" value="QJQ06749.1"/>
    <property type="molecule type" value="Genomic_DNA"/>
</dbReference>
<accession>A0A6M4A9R4</accession>
<dbReference type="Gene3D" id="2.120.10.10">
    <property type="match status" value="1"/>
</dbReference>
<dbReference type="InterPro" id="IPR036278">
    <property type="entry name" value="Sialidase_sf"/>
</dbReference>
<evidence type="ECO:0000313" key="1">
    <source>
        <dbReference type="EMBL" id="QJQ06749.1"/>
    </source>
</evidence>
<proteinExistence type="predicted"/>
<dbReference type="OrthoDB" id="9764969at2"/>